<feature type="region of interest" description="Disordered" evidence="1">
    <location>
        <begin position="174"/>
        <end position="194"/>
    </location>
</feature>
<protein>
    <submittedName>
        <fullName evidence="2">Uncharacterized protein</fullName>
    </submittedName>
</protein>
<gene>
    <name evidence="2" type="ORF">TASIC1_0001011300</name>
</gene>
<evidence type="ECO:0000313" key="2">
    <source>
        <dbReference type="EMBL" id="GFP51961.1"/>
    </source>
</evidence>
<dbReference type="OrthoDB" id="3231000at2759"/>
<dbReference type="Proteomes" id="UP000517252">
    <property type="component" value="Unassembled WGS sequence"/>
</dbReference>
<organism evidence="2 3">
    <name type="scientific">Trichoderma asperellum</name>
    <name type="common">Filamentous fungus</name>
    <dbReference type="NCBI Taxonomy" id="101201"/>
    <lineage>
        <taxon>Eukaryota</taxon>
        <taxon>Fungi</taxon>
        <taxon>Dikarya</taxon>
        <taxon>Ascomycota</taxon>
        <taxon>Pezizomycotina</taxon>
        <taxon>Sordariomycetes</taxon>
        <taxon>Hypocreomycetidae</taxon>
        <taxon>Hypocreales</taxon>
        <taxon>Hypocreaceae</taxon>
        <taxon>Trichoderma</taxon>
    </lineage>
</organism>
<comment type="caution">
    <text evidence="2">The sequence shown here is derived from an EMBL/GenBank/DDBJ whole genome shotgun (WGS) entry which is preliminary data.</text>
</comment>
<sequence>MNLQVISSPDKKSTDQHQVQVQDFPNPQAFLDGPKVGPGCSQLIFLKGYESTEWLKTIGAALTVDPEFWRRHGPNYGQEFYDLPLLPSYCHGIVKLRIITILNSRIAGTPTTVQRWRVDGLIWLDVGKTPLPSIQVLSDEDYRSDMPDYCIPVIQPQIPKAALIYPLSEIGPGHSPNGPNSRMTPSSTQSASLLPTQYGEGLKPLNMRISPLYAMSDIFRHAAYSSNQMVNMLTLNIEEALRAAHRHEALSLSDLQFKKDMLDEHAAYLEEVVSFLKVGSKSWTDLNPDGSGAPNGANSSNTKQSSRENMQKAEEIASITQAELLEDFNVLIQRIEKLAARWN</sequence>
<feature type="region of interest" description="Disordered" evidence="1">
    <location>
        <begin position="286"/>
        <end position="313"/>
    </location>
</feature>
<name>A0A6V8QHI9_TRIAP</name>
<feature type="compositionally biased region" description="Polar residues" evidence="1">
    <location>
        <begin position="177"/>
        <end position="194"/>
    </location>
</feature>
<dbReference type="AlphaFoldDB" id="A0A6V8QHI9"/>
<dbReference type="EMBL" id="BLZH01000001">
    <property type="protein sequence ID" value="GFP51961.1"/>
    <property type="molecule type" value="Genomic_DNA"/>
</dbReference>
<evidence type="ECO:0000313" key="3">
    <source>
        <dbReference type="Proteomes" id="UP000517252"/>
    </source>
</evidence>
<evidence type="ECO:0000256" key="1">
    <source>
        <dbReference type="SAM" id="MobiDB-lite"/>
    </source>
</evidence>
<reference evidence="2 3" key="1">
    <citation type="submission" date="2020-07" db="EMBL/GenBank/DDBJ databases">
        <title>Trichoderma asperellum IC-1 whole genome shotgun sequence.</title>
        <authorList>
            <person name="Kanamasa S."/>
            <person name="Takahashi H."/>
        </authorList>
    </citation>
    <scope>NUCLEOTIDE SEQUENCE [LARGE SCALE GENOMIC DNA]</scope>
    <source>
        <strain evidence="2 3">IC-1</strain>
    </source>
</reference>
<accession>A0A6V8QHI9</accession>
<proteinExistence type="predicted"/>